<evidence type="ECO:0000313" key="4">
    <source>
        <dbReference type="Proteomes" id="UP000540698"/>
    </source>
</evidence>
<dbReference type="EMBL" id="JAAXOS010000001">
    <property type="protein sequence ID" value="NKY25161.1"/>
    <property type="molecule type" value="Genomic_DNA"/>
</dbReference>
<dbReference type="PROSITE" id="PS00455">
    <property type="entry name" value="AMP_BINDING"/>
    <property type="match status" value="1"/>
</dbReference>
<dbReference type="Gene3D" id="3.40.50.12780">
    <property type="entry name" value="N-terminal domain of ligase-like"/>
    <property type="match status" value="1"/>
</dbReference>
<dbReference type="InterPro" id="IPR000873">
    <property type="entry name" value="AMP-dep_synth/lig_dom"/>
</dbReference>
<dbReference type="CDD" id="cd04433">
    <property type="entry name" value="AFD_class_I"/>
    <property type="match status" value="1"/>
</dbReference>
<evidence type="ECO:0000313" key="3">
    <source>
        <dbReference type="EMBL" id="NKY25161.1"/>
    </source>
</evidence>
<dbReference type="InterPro" id="IPR042099">
    <property type="entry name" value="ANL_N_sf"/>
</dbReference>
<dbReference type="Gene3D" id="3.30.300.30">
    <property type="match status" value="1"/>
</dbReference>
<protein>
    <submittedName>
        <fullName evidence="3">Acyl--CoA ligase</fullName>
    </submittedName>
</protein>
<gene>
    <name evidence="3" type="ORF">HGB38_02785</name>
</gene>
<feature type="domain" description="AMP-binding enzyme C-terminal" evidence="2">
    <location>
        <begin position="409"/>
        <end position="484"/>
    </location>
</feature>
<sequence>MSVSLLLDMAASSNPDRLAVVCDEVRWTTSELSARVQGAAAVIANSGARSVAYVGTGGHLLPLLIFGSAGAGIPFTPLNYRLAADSLAELIARLEDPLVVCDEEYHDIVAASGARIMRSSALVEAAAAVDPVTDAEPPDPDQVAVVLFTSGTTSKPKAVELSHNNLVSYITGTVEFDSAEPADAALICVPPYHIAGIGAALSNLYAGRTMVYLRNFDAARWIELVAGASVTTATVVPTMLDRIVTELERSGARLPTLRTLAYGGSKVALPLVRKALDLLPEVGFVNAYGLTETSSTIAVLGPEDHRAAHRCADPAVARRLGSVGQPVPGIEVQIRDDHGRVLPACATGELFVRGPQVSGRYTGIGSVLDDEGWFPTKDVAMLDADGYLFVGGRSDDTIIRGGENIAPAEIEDVLVEHPAVREVAVIGVEDAQWGQIIVAVVVPADGAAPDPERLRDYVRAGLRGSRTPDRVVFRDSLPATPTGKVLRRALVDEYGPQPAADVAVNT</sequence>
<dbReference type="Pfam" id="PF00501">
    <property type="entry name" value="AMP-binding"/>
    <property type="match status" value="1"/>
</dbReference>
<dbReference type="AlphaFoldDB" id="A0A7X6KZQ5"/>
<reference evidence="3 4" key="1">
    <citation type="submission" date="2020-04" db="EMBL/GenBank/DDBJ databases">
        <title>MicrobeNet Type strains.</title>
        <authorList>
            <person name="Nicholson A.C."/>
        </authorList>
    </citation>
    <scope>NUCLEOTIDE SEQUENCE [LARGE SCALE GENOMIC DNA]</scope>
    <source>
        <strain evidence="3 4">DSM 44956</strain>
    </source>
</reference>
<dbReference type="InterPro" id="IPR025110">
    <property type="entry name" value="AMP-bd_C"/>
</dbReference>
<feature type="domain" description="AMP-dependent synthetase/ligase" evidence="1">
    <location>
        <begin position="9"/>
        <end position="361"/>
    </location>
</feature>
<dbReference type="RefSeq" id="WP_062972138.1">
    <property type="nucleotide sequence ID" value="NZ_JAAXOS010000001.1"/>
</dbReference>
<evidence type="ECO:0000259" key="1">
    <source>
        <dbReference type="Pfam" id="PF00501"/>
    </source>
</evidence>
<dbReference type="InterPro" id="IPR020845">
    <property type="entry name" value="AMP-binding_CS"/>
</dbReference>
<dbReference type="PANTHER" id="PTHR43201">
    <property type="entry name" value="ACYL-COA SYNTHETASE"/>
    <property type="match status" value="1"/>
</dbReference>
<accession>A0A7X6KZQ5</accession>
<dbReference type="GO" id="GO:0031956">
    <property type="term" value="F:medium-chain fatty acid-CoA ligase activity"/>
    <property type="evidence" value="ECO:0007669"/>
    <property type="project" value="TreeGrafter"/>
</dbReference>
<dbReference type="Pfam" id="PF13193">
    <property type="entry name" value="AMP-binding_C"/>
    <property type="match status" value="1"/>
</dbReference>
<keyword evidence="4" id="KW-1185">Reference proteome</keyword>
<dbReference type="Proteomes" id="UP000540698">
    <property type="component" value="Unassembled WGS sequence"/>
</dbReference>
<dbReference type="InterPro" id="IPR045851">
    <property type="entry name" value="AMP-bd_C_sf"/>
</dbReference>
<organism evidence="3 4">
    <name type="scientific">Nocardia gamkensis</name>
    <dbReference type="NCBI Taxonomy" id="352869"/>
    <lineage>
        <taxon>Bacteria</taxon>
        <taxon>Bacillati</taxon>
        <taxon>Actinomycetota</taxon>
        <taxon>Actinomycetes</taxon>
        <taxon>Mycobacteriales</taxon>
        <taxon>Nocardiaceae</taxon>
        <taxon>Nocardia</taxon>
    </lineage>
</organism>
<dbReference type="SUPFAM" id="SSF56801">
    <property type="entry name" value="Acetyl-CoA synthetase-like"/>
    <property type="match status" value="1"/>
</dbReference>
<dbReference type="GO" id="GO:0006631">
    <property type="term" value="P:fatty acid metabolic process"/>
    <property type="evidence" value="ECO:0007669"/>
    <property type="project" value="TreeGrafter"/>
</dbReference>
<dbReference type="PANTHER" id="PTHR43201:SF32">
    <property type="entry name" value="2-SUCCINYLBENZOATE--COA LIGASE, CHLOROPLASTIC_PEROXISOMAL"/>
    <property type="match status" value="1"/>
</dbReference>
<proteinExistence type="predicted"/>
<keyword evidence="3" id="KW-0436">Ligase</keyword>
<evidence type="ECO:0000259" key="2">
    <source>
        <dbReference type="Pfam" id="PF13193"/>
    </source>
</evidence>
<name>A0A7X6KZQ5_9NOCA</name>
<comment type="caution">
    <text evidence="3">The sequence shown here is derived from an EMBL/GenBank/DDBJ whole genome shotgun (WGS) entry which is preliminary data.</text>
</comment>